<dbReference type="EMBL" id="JACVVK020000592">
    <property type="protein sequence ID" value="KAK7464025.1"/>
    <property type="molecule type" value="Genomic_DNA"/>
</dbReference>
<dbReference type="PANTHER" id="PTHR10938:SF0">
    <property type="entry name" value="TRANSLATION INITIATION FACTOR IF-3, MITOCHONDRIAL"/>
    <property type="match status" value="1"/>
</dbReference>
<dbReference type="PANTHER" id="PTHR10938">
    <property type="entry name" value="TRANSLATION INITIATION FACTOR IF-3"/>
    <property type="match status" value="1"/>
</dbReference>
<evidence type="ECO:0000259" key="5">
    <source>
        <dbReference type="Pfam" id="PF00707"/>
    </source>
</evidence>
<feature type="region of interest" description="Disordered" evidence="4">
    <location>
        <begin position="1"/>
        <end position="20"/>
    </location>
</feature>
<dbReference type="SUPFAM" id="SSF55200">
    <property type="entry name" value="Translation initiation factor IF3, C-terminal domain"/>
    <property type="match status" value="1"/>
</dbReference>
<reference evidence="6 7" key="1">
    <citation type="journal article" date="2023" name="Sci. Data">
        <title>Genome assembly of the Korean intertidal mud-creeper Batillaria attramentaria.</title>
        <authorList>
            <person name="Patra A.K."/>
            <person name="Ho P.T."/>
            <person name="Jun S."/>
            <person name="Lee S.J."/>
            <person name="Kim Y."/>
            <person name="Won Y.J."/>
        </authorList>
    </citation>
    <scope>NUCLEOTIDE SEQUENCE [LARGE SCALE GENOMIC DNA]</scope>
    <source>
        <strain evidence="6">Wonlab-2016</strain>
    </source>
</reference>
<evidence type="ECO:0000256" key="3">
    <source>
        <dbReference type="ARBA" id="ARBA00022917"/>
    </source>
</evidence>
<keyword evidence="7" id="KW-1185">Reference proteome</keyword>
<feature type="non-terminal residue" evidence="6">
    <location>
        <position position="1"/>
    </location>
</feature>
<evidence type="ECO:0000313" key="6">
    <source>
        <dbReference type="EMBL" id="KAK7464025.1"/>
    </source>
</evidence>
<evidence type="ECO:0000256" key="1">
    <source>
        <dbReference type="ARBA" id="ARBA00005439"/>
    </source>
</evidence>
<proteinExistence type="inferred from homology"/>
<dbReference type="AlphaFoldDB" id="A0ABD0J752"/>
<dbReference type="InterPro" id="IPR001288">
    <property type="entry name" value="Translation_initiation_fac_3"/>
</dbReference>
<dbReference type="InterPro" id="IPR036788">
    <property type="entry name" value="T_IF-3_C_sf"/>
</dbReference>
<keyword evidence="2" id="KW-0396">Initiation factor</keyword>
<dbReference type="Gene3D" id="3.30.110.10">
    <property type="entry name" value="Translation initiation factor 3 (IF-3), C-terminal domain"/>
    <property type="match status" value="1"/>
</dbReference>
<gene>
    <name evidence="6" type="ORF">BaRGS_00037989</name>
</gene>
<dbReference type="Pfam" id="PF00707">
    <property type="entry name" value="IF3_C"/>
    <property type="match status" value="1"/>
</dbReference>
<accession>A0ABD0J752</accession>
<comment type="similarity">
    <text evidence="1">Belongs to the IF-3 family.</text>
</comment>
<dbReference type="GO" id="GO:0003743">
    <property type="term" value="F:translation initiation factor activity"/>
    <property type="evidence" value="ECO:0007669"/>
    <property type="project" value="UniProtKB-KW"/>
</dbReference>
<evidence type="ECO:0000256" key="2">
    <source>
        <dbReference type="ARBA" id="ARBA00022540"/>
    </source>
</evidence>
<comment type="caution">
    <text evidence="6">The sequence shown here is derived from an EMBL/GenBank/DDBJ whole genome shotgun (WGS) entry which is preliminary data.</text>
</comment>
<keyword evidence="3" id="KW-0648">Protein biosynthesis</keyword>
<evidence type="ECO:0000313" key="7">
    <source>
        <dbReference type="Proteomes" id="UP001519460"/>
    </source>
</evidence>
<evidence type="ECO:0000256" key="4">
    <source>
        <dbReference type="SAM" id="MobiDB-lite"/>
    </source>
</evidence>
<feature type="domain" description="Translation initiation factor 3 C-terminal" evidence="5">
    <location>
        <begin position="230"/>
        <end position="302"/>
    </location>
</feature>
<dbReference type="NCBIfam" id="TIGR00168">
    <property type="entry name" value="infC"/>
    <property type="match status" value="1"/>
</dbReference>
<dbReference type="InterPro" id="IPR019815">
    <property type="entry name" value="Translation_initiation_fac_3_C"/>
</dbReference>
<name>A0ABD0J752_9CAEN</name>
<organism evidence="6 7">
    <name type="scientific">Batillaria attramentaria</name>
    <dbReference type="NCBI Taxonomy" id="370345"/>
    <lineage>
        <taxon>Eukaryota</taxon>
        <taxon>Metazoa</taxon>
        <taxon>Spiralia</taxon>
        <taxon>Lophotrochozoa</taxon>
        <taxon>Mollusca</taxon>
        <taxon>Gastropoda</taxon>
        <taxon>Caenogastropoda</taxon>
        <taxon>Sorbeoconcha</taxon>
        <taxon>Cerithioidea</taxon>
        <taxon>Batillariidae</taxon>
        <taxon>Batillaria</taxon>
    </lineage>
</organism>
<sequence>VHGKTIPCVTGDQSAPAHDSDRPCRKWAHLPKLTSCPEQVRKKRKFTKQVLAVAACSSAALDGYVKMPVQIVTRQLVQRGHCVASFLNQLSPTVCQLRARKSVFRVSQISRFSVVSRRTAVSPTEGQLYNVVLRNICYTSCATAKKLASKVETAPAFAPEDVCQVFDQTEKLIGQMKVREAEDLARKENLRLVSMGQNPDGVNSFRLMSGRELIEEAKRQRLQKKSEKVKEKEFRMKSNITDHDLEIKLRHAKEVLTRGDHVKVVIRVHKRAAEGDSDRLLTQLMKKVTSYVQDVAQVKQGVRNLKELQLLLRPIGVSGESEK</sequence>
<protein>
    <recommendedName>
        <fullName evidence="5">Translation initiation factor 3 C-terminal domain-containing protein</fullName>
    </recommendedName>
</protein>
<dbReference type="Proteomes" id="UP001519460">
    <property type="component" value="Unassembled WGS sequence"/>
</dbReference>